<evidence type="ECO:0000313" key="1">
    <source>
        <dbReference type="EMBL" id="GES85702.1"/>
    </source>
</evidence>
<accession>A0A8H3QNJ9</accession>
<reference evidence="1" key="1">
    <citation type="submission" date="2019-10" db="EMBL/GenBank/DDBJ databases">
        <title>Conservation and host-specific expression of non-tandemly repeated heterogenous ribosome RNA gene in arbuscular mycorrhizal fungi.</title>
        <authorList>
            <person name="Maeda T."/>
            <person name="Kobayashi Y."/>
            <person name="Nakagawa T."/>
            <person name="Ezawa T."/>
            <person name="Yamaguchi K."/>
            <person name="Bino T."/>
            <person name="Nishimoto Y."/>
            <person name="Shigenobu S."/>
            <person name="Kawaguchi M."/>
        </authorList>
    </citation>
    <scope>NUCLEOTIDE SEQUENCE</scope>
    <source>
        <strain evidence="1">HR1</strain>
    </source>
</reference>
<evidence type="ECO:0000313" key="2">
    <source>
        <dbReference type="Proteomes" id="UP000615446"/>
    </source>
</evidence>
<dbReference type="Proteomes" id="UP000615446">
    <property type="component" value="Unassembled WGS sequence"/>
</dbReference>
<dbReference type="AlphaFoldDB" id="A0A8H3QNJ9"/>
<sequence length="168" mass="19042">MLSKLNSVKKFFNKKSFPAGTKISETSQETLRMWQKIVRNKHKGEGYKDDELFTEPLLLIEWDNAGIQARTANNANHNKEALVASIRSQPGYTPFPTVNVQPDCAFSFDSRANFSFMIAALRANNWSTRINSVPDVGYAYSVYVPKKGELNIVEEPVIFNVLLWVCGY</sequence>
<comment type="caution">
    <text evidence="1">The sequence shown here is derived from an EMBL/GenBank/DDBJ whole genome shotgun (WGS) entry which is preliminary data.</text>
</comment>
<gene>
    <name evidence="1" type="ORF">RCL2_001280600</name>
</gene>
<name>A0A8H3QNJ9_9GLOM</name>
<organism evidence="1 2">
    <name type="scientific">Rhizophagus clarus</name>
    <dbReference type="NCBI Taxonomy" id="94130"/>
    <lineage>
        <taxon>Eukaryota</taxon>
        <taxon>Fungi</taxon>
        <taxon>Fungi incertae sedis</taxon>
        <taxon>Mucoromycota</taxon>
        <taxon>Glomeromycotina</taxon>
        <taxon>Glomeromycetes</taxon>
        <taxon>Glomerales</taxon>
        <taxon>Glomeraceae</taxon>
        <taxon>Rhizophagus</taxon>
    </lineage>
</organism>
<proteinExistence type="predicted"/>
<dbReference type="EMBL" id="BLAL01000156">
    <property type="protein sequence ID" value="GES85702.1"/>
    <property type="molecule type" value="Genomic_DNA"/>
</dbReference>
<dbReference type="OrthoDB" id="2384231at2759"/>
<protein>
    <submittedName>
        <fullName evidence="1">Uncharacterized protein</fullName>
    </submittedName>
</protein>